<name>A0AAV2TH68_CALDB</name>
<organism evidence="3 4">
    <name type="scientific">Calicophoron daubneyi</name>
    <name type="common">Rumen fluke</name>
    <name type="synonym">Paramphistomum daubneyi</name>
    <dbReference type="NCBI Taxonomy" id="300641"/>
    <lineage>
        <taxon>Eukaryota</taxon>
        <taxon>Metazoa</taxon>
        <taxon>Spiralia</taxon>
        <taxon>Lophotrochozoa</taxon>
        <taxon>Platyhelminthes</taxon>
        <taxon>Trematoda</taxon>
        <taxon>Digenea</taxon>
        <taxon>Plagiorchiida</taxon>
        <taxon>Pronocephalata</taxon>
        <taxon>Paramphistomoidea</taxon>
        <taxon>Paramphistomidae</taxon>
        <taxon>Calicophoron</taxon>
    </lineage>
</organism>
<comment type="caution">
    <text evidence="3">The sequence shown here is derived from an EMBL/GenBank/DDBJ whole genome shotgun (WGS) entry which is preliminary data.</text>
</comment>
<protein>
    <submittedName>
        <fullName evidence="3">Uncharacterized protein</fullName>
    </submittedName>
</protein>
<keyword evidence="2" id="KW-0732">Signal</keyword>
<evidence type="ECO:0000313" key="4">
    <source>
        <dbReference type="Proteomes" id="UP001497525"/>
    </source>
</evidence>
<gene>
    <name evidence="3" type="ORF">CDAUBV1_LOCUS9909</name>
</gene>
<proteinExistence type="predicted"/>
<accession>A0AAV2TH68</accession>
<dbReference type="EMBL" id="CAXLJL010000268">
    <property type="protein sequence ID" value="CAL5135798.1"/>
    <property type="molecule type" value="Genomic_DNA"/>
</dbReference>
<sequence>MNNLTLVSFLLIVGLACLWAKPAAQGGYYGGESVADADFMRRQAASSSRGDRRGNGRERDYLGGIREEQHYGGNRGRPGRRRYEGEGDTLDERGRSRRGSESERSQSNPARDREGGRGSSRRWERRGHESRKQDDHSKRHLILYLNGMRFELPCVEAALNLDSTKDMNTEGDK</sequence>
<evidence type="ECO:0000256" key="1">
    <source>
        <dbReference type="SAM" id="MobiDB-lite"/>
    </source>
</evidence>
<dbReference type="Proteomes" id="UP001497525">
    <property type="component" value="Unassembled WGS sequence"/>
</dbReference>
<feature type="compositionally biased region" description="Basic and acidic residues" evidence="1">
    <location>
        <begin position="49"/>
        <end position="70"/>
    </location>
</feature>
<feature type="chain" id="PRO_5043595615" evidence="2">
    <location>
        <begin position="21"/>
        <end position="173"/>
    </location>
</feature>
<feature type="compositionally biased region" description="Basic and acidic residues" evidence="1">
    <location>
        <begin position="81"/>
        <end position="116"/>
    </location>
</feature>
<dbReference type="AlphaFoldDB" id="A0AAV2TH68"/>
<reference evidence="3" key="1">
    <citation type="submission" date="2024-06" db="EMBL/GenBank/DDBJ databases">
        <authorList>
            <person name="Liu X."/>
            <person name="Lenzi L."/>
            <person name="Haldenby T S."/>
            <person name="Uol C."/>
        </authorList>
    </citation>
    <scope>NUCLEOTIDE SEQUENCE</scope>
</reference>
<evidence type="ECO:0000313" key="3">
    <source>
        <dbReference type="EMBL" id="CAL5135798.1"/>
    </source>
</evidence>
<feature type="compositionally biased region" description="Basic and acidic residues" evidence="1">
    <location>
        <begin position="126"/>
        <end position="137"/>
    </location>
</feature>
<feature type="signal peptide" evidence="2">
    <location>
        <begin position="1"/>
        <end position="20"/>
    </location>
</feature>
<evidence type="ECO:0000256" key="2">
    <source>
        <dbReference type="SAM" id="SignalP"/>
    </source>
</evidence>
<feature type="region of interest" description="Disordered" evidence="1">
    <location>
        <begin position="42"/>
        <end position="137"/>
    </location>
</feature>